<accession>A0A060T3P8</accession>
<name>A0A060T3P8_BLAAD</name>
<evidence type="ECO:0000313" key="3">
    <source>
        <dbReference type="EMBL" id="CDP35434.1"/>
    </source>
</evidence>
<feature type="domain" description="Alpha/beta hydrolase fold-3" evidence="2">
    <location>
        <begin position="92"/>
        <end position="310"/>
    </location>
</feature>
<dbReference type="PhylomeDB" id="A0A060T3P8"/>
<dbReference type="AlphaFoldDB" id="A0A060T3P8"/>
<dbReference type="InterPro" id="IPR013094">
    <property type="entry name" value="AB_hydrolase_3"/>
</dbReference>
<dbReference type="Gene3D" id="3.40.50.1820">
    <property type="entry name" value="alpha/beta hydrolase"/>
    <property type="match status" value="1"/>
</dbReference>
<dbReference type="InterPro" id="IPR029058">
    <property type="entry name" value="AB_hydrolase_fold"/>
</dbReference>
<protein>
    <submittedName>
        <fullName evidence="3">ARAD1C35442p</fullName>
    </submittedName>
</protein>
<sequence length="342" mass="38069">MPEGRTAIHPDIRPLLDPEYVEIHDRYFANGIPTADIDPQLAKDTWNMVFEDEIDNTLIESVKDISYGPDKEQVLRLYTPLGPKPSNGYPVLVFYHGGGWLTGSQANHTVLLTKLAAKLEQVAIVSANYRHSPEHKFPSAHEDAWAAYEYVVTHSNDLGIDPTSVVIGGFSAGGNLAAYVTHKLNQVNREEPTYPPLVYQVLMAPVIDPLAQHRYPSMGTFRNTVGLSRADMTRYVDLYLDGESKQTYEDDPRLSPIRSPVDSLRQVPAASIYVAGCDVLRDEGVAYQEKLLDNGVSTELRVYEKLPHAVFCVQKYGLSSSLQVIDDTAKDLKKALKLNVNL</sequence>
<dbReference type="PANTHER" id="PTHR48081:SF8">
    <property type="entry name" value="ALPHA_BETA HYDROLASE FOLD-3 DOMAIN-CONTAINING PROTEIN-RELATED"/>
    <property type="match status" value="1"/>
</dbReference>
<proteinExistence type="predicted"/>
<keyword evidence="1" id="KW-0378">Hydrolase</keyword>
<dbReference type="GO" id="GO:0016787">
    <property type="term" value="F:hydrolase activity"/>
    <property type="evidence" value="ECO:0007669"/>
    <property type="project" value="UniProtKB-KW"/>
</dbReference>
<reference evidence="3" key="2">
    <citation type="submission" date="2014-06" db="EMBL/GenBank/DDBJ databases">
        <title>The complete genome of Blastobotrys (Arxula) adeninivorans LS3 - a yeast of biotechnological interest.</title>
        <authorList>
            <person name="Kunze G."/>
            <person name="Gaillardin C."/>
            <person name="Czernicka M."/>
            <person name="Durrens P."/>
            <person name="Martin T."/>
            <person name="Boer E."/>
            <person name="Gabaldon T."/>
            <person name="Cruz J."/>
            <person name="Talla E."/>
            <person name="Marck C."/>
            <person name="Goffeau A."/>
            <person name="Barbe V."/>
            <person name="Baret P."/>
            <person name="Baronian K."/>
            <person name="Beier S."/>
            <person name="Bleykasten C."/>
            <person name="Bode R."/>
            <person name="Casaregola S."/>
            <person name="Despons L."/>
            <person name="Fairhead C."/>
            <person name="Giersberg M."/>
            <person name="Gierski P."/>
            <person name="Hahnel U."/>
            <person name="Hartmann A."/>
            <person name="Jankowska D."/>
            <person name="Jubin C."/>
            <person name="Jung P."/>
            <person name="Lafontaine I."/>
            <person name="Leh-Louis V."/>
            <person name="Lemaire M."/>
            <person name="Marcet-Houben M."/>
            <person name="Mascher M."/>
            <person name="Morel G."/>
            <person name="Richard G.-F."/>
            <person name="Riechen J."/>
            <person name="Sacerdot C."/>
            <person name="Sarkar A."/>
            <person name="Savel G."/>
            <person name="Schacherer J."/>
            <person name="Sherman D."/>
            <person name="Straub M.-L."/>
            <person name="Stein N."/>
            <person name="Thierry A."/>
            <person name="Trautwein-Schult A."/>
            <person name="Westhof E."/>
            <person name="Worch S."/>
            <person name="Dujon B."/>
            <person name="Souciet J.-L."/>
            <person name="Wincker P."/>
            <person name="Scholz U."/>
            <person name="Neuveglise N."/>
        </authorList>
    </citation>
    <scope>NUCLEOTIDE SEQUENCE</scope>
    <source>
        <strain evidence="3">LS3</strain>
    </source>
</reference>
<dbReference type="InterPro" id="IPR050300">
    <property type="entry name" value="GDXG_lipolytic_enzyme"/>
</dbReference>
<evidence type="ECO:0000256" key="1">
    <source>
        <dbReference type="ARBA" id="ARBA00022801"/>
    </source>
</evidence>
<reference evidence="3" key="1">
    <citation type="submission" date="2014-02" db="EMBL/GenBank/DDBJ databases">
        <authorList>
            <person name="Genoscope - CEA"/>
        </authorList>
    </citation>
    <scope>NUCLEOTIDE SEQUENCE</scope>
    <source>
        <strain evidence="3">LS3</strain>
    </source>
</reference>
<organism evidence="3">
    <name type="scientific">Blastobotrys adeninivorans</name>
    <name type="common">Yeast</name>
    <name type="synonym">Arxula adeninivorans</name>
    <dbReference type="NCBI Taxonomy" id="409370"/>
    <lineage>
        <taxon>Eukaryota</taxon>
        <taxon>Fungi</taxon>
        <taxon>Dikarya</taxon>
        <taxon>Ascomycota</taxon>
        <taxon>Saccharomycotina</taxon>
        <taxon>Dipodascomycetes</taxon>
        <taxon>Dipodascales</taxon>
        <taxon>Trichomonascaceae</taxon>
        <taxon>Blastobotrys</taxon>
    </lineage>
</organism>
<dbReference type="PANTHER" id="PTHR48081">
    <property type="entry name" value="AB HYDROLASE SUPERFAMILY PROTEIN C4A8.06C"/>
    <property type="match status" value="1"/>
</dbReference>
<gene>
    <name evidence="3" type="ORF">GNLVRS02_ARAD1C35442g</name>
</gene>
<dbReference type="Pfam" id="PF07859">
    <property type="entry name" value="Abhydrolase_3"/>
    <property type="match status" value="1"/>
</dbReference>
<dbReference type="EMBL" id="HG937693">
    <property type="protein sequence ID" value="CDP35434.1"/>
    <property type="molecule type" value="Genomic_DNA"/>
</dbReference>
<dbReference type="SUPFAM" id="SSF53474">
    <property type="entry name" value="alpha/beta-Hydrolases"/>
    <property type="match status" value="1"/>
</dbReference>
<evidence type="ECO:0000259" key="2">
    <source>
        <dbReference type="Pfam" id="PF07859"/>
    </source>
</evidence>